<protein>
    <submittedName>
        <fullName evidence="1">Uncharacterized protein</fullName>
    </submittedName>
</protein>
<evidence type="ECO:0000313" key="2">
    <source>
        <dbReference type="Proteomes" id="UP000306319"/>
    </source>
</evidence>
<keyword evidence="2" id="KW-1185">Reference proteome</keyword>
<sequence>MVELNLTSGESGAWILKRFTVTPQGAKMHNLSEIFNGRNRFIYPGEYWGLFRDGKVIMSNTPAEIYDHKPFIRKAYGKVLVGGLGLGMVLKCLLDKKSVTKVTVVEKSPDVIKLVASAYTADPRVEIVNADIFEYVPSERYDCAWFDIWDNISGEEYPEMKRLHRRYGRFVDWSDSWLRKQSRRLYKENAKSELQCAPLGGLF</sequence>
<accession>A0AC61RKR0</accession>
<gene>
    <name evidence="1" type="ORF">E5331_00530</name>
</gene>
<dbReference type="EMBL" id="SRYB01000001">
    <property type="protein sequence ID" value="TGY80897.1"/>
    <property type="molecule type" value="Genomic_DNA"/>
</dbReference>
<proteinExistence type="predicted"/>
<dbReference type="Proteomes" id="UP000306319">
    <property type="component" value="Unassembled WGS sequence"/>
</dbReference>
<evidence type="ECO:0000313" key="1">
    <source>
        <dbReference type="EMBL" id="TGY80897.1"/>
    </source>
</evidence>
<comment type="caution">
    <text evidence="1">The sequence shown here is derived from an EMBL/GenBank/DDBJ whole genome shotgun (WGS) entry which is preliminary data.</text>
</comment>
<organism evidence="1 2">
    <name type="scientific">Lepagella muris</name>
    <dbReference type="NCBI Taxonomy" id="3032870"/>
    <lineage>
        <taxon>Bacteria</taxon>
        <taxon>Pseudomonadati</taxon>
        <taxon>Bacteroidota</taxon>
        <taxon>Bacteroidia</taxon>
        <taxon>Bacteroidales</taxon>
        <taxon>Muribaculaceae</taxon>
        <taxon>Lepagella</taxon>
    </lineage>
</organism>
<reference evidence="1" key="1">
    <citation type="submission" date="2019-04" db="EMBL/GenBank/DDBJ databases">
        <title>Microbes associate with the intestines of laboratory mice.</title>
        <authorList>
            <person name="Navarre W."/>
            <person name="Wong E."/>
            <person name="Huang K."/>
            <person name="Tropini C."/>
            <person name="Ng K."/>
            <person name="Yu B."/>
        </authorList>
    </citation>
    <scope>NUCLEOTIDE SEQUENCE</scope>
    <source>
        <strain evidence="1">NM04_E33</strain>
    </source>
</reference>
<name>A0AC61RKR0_9BACT</name>